<organism evidence="1 2">
    <name type="scientific">Chitinophaga varians</name>
    <dbReference type="NCBI Taxonomy" id="2202339"/>
    <lineage>
        <taxon>Bacteria</taxon>
        <taxon>Pseudomonadati</taxon>
        <taxon>Bacteroidota</taxon>
        <taxon>Chitinophagia</taxon>
        <taxon>Chitinophagales</taxon>
        <taxon>Chitinophagaceae</taxon>
        <taxon>Chitinophaga</taxon>
    </lineage>
</organism>
<accession>A0A847RHC3</accession>
<dbReference type="InterPro" id="IPR046136">
    <property type="entry name" value="DUF6138"/>
</dbReference>
<reference evidence="1 2" key="1">
    <citation type="submission" date="2020-04" db="EMBL/GenBank/DDBJ databases">
        <authorList>
            <person name="Yin C."/>
        </authorList>
    </citation>
    <scope>NUCLEOTIDE SEQUENCE [LARGE SCALE GENOMIC DNA]</scope>
    <source>
        <strain evidence="1 2">Ae27</strain>
    </source>
</reference>
<name>A0A847RHC3_9BACT</name>
<sequence length="537" mass="61786">MDRFETIVNDITTATSQLLQKINASKDAVSIIKRTTLQAGVHDYARFFYYKGQVHCFMDNDGSDRPDVKYEGTDFPDAPLTKEEIDQLLPLLQKKLTALYLSYDDNPILDFQFEIDGKFRIDDKFYQLPVLRATSEVKKTKLRQAIDQYLTQKIHEGQYPTKELETFFLAKHLINPVLYPETDVPGVIAIFEKIRTLNKHKKESQQQHQHHITYALRRWAEDIFLPVFYNVHKPAWGLPEFALKENHERSAPPDNLLDLLVYAGVSIIRFEPNYSRSTGVGFIEKAKELGSTKAAQVLKKGSGTFSDADIQYKDADVTCTANDVFATFEINFKNETETAYGKALDFICHLLEKGFPPSYQIKCKSKAKNLLPIKGLGKSATQRFFANALQYPALFPQLEKYVQLAIRHEFEWYEDVEAEQCARPGTYAVFGLALADARYFPLLQQYLDTVDDEHQSVQNHFLVQFIQQHGINAGTIPTIVEVLRCAQDIKPIKELKALEAPENMEQLKSYVRSLELESYEIDHLSWFIWKGKKKLEL</sequence>
<evidence type="ECO:0000313" key="1">
    <source>
        <dbReference type="EMBL" id="NLR66449.1"/>
    </source>
</evidence>
<dbReference type="EMBL" id="JABAIA010000002">
    <property type="protein sequence ID" value="NLR66449.1"/>
    <property type="molecule type" value="Genomic_DNA"/>
</dbReference>
<dbReference type="Proteomes" id="UP000570474">
    <property type="component" value="Unassembled WGS sequence"/>
</dbReference>
<comment type="caution">
    <text evidence="1">The sequence shown here is derived from an EMBL/GenBank/DDBJ whole genome shotgun (WGS) entry which is preliminary data.</text>
</comment>
<proteinExistence type="predicted"/>
<protein>
    <submittedName>
        <fullName evidence="1">Uncharacterized protein</fullName>
    </submittedName>
</protein>
<keyword evidence="2" id="KW-1185">Reference proteome</keyword>
<dbReference type="Pfam" id="PF19635">
    <property type="entry name" value="DUF6138"/>
    <property type="match status" value="1"/>
</dbReference>
<evidence type="ECO:0000313" key="2">
    <source>
        <dbReference type="Proteomes" id="UP000570474"/>
    </source>
</evidence>
<dbReference type="RefSeq" id="WP_168872375.1">
    <property type="nucleotide sequence ID" value="NZ_JABAIA010000002.1"/>
</dbReference>
<dbReference type="AlphaFoldDB" id="A0A847RHC3"/>
<gene>
    <name evidence="1" type="ORF">HGH92_19225</name>
</gene>